<evidence type="ECO:0000256" key="1">
    <source>
        <dbReference type="SAM" id="MobiDB-lite"/>
    </source>
</evidence>
<evidence type="ECO:0000313" key="3">
    <source>
        <dbReference type="Proteomes" id="UP000274082"/>
    </source>
</evidence>
<feature type="region of interest" description="Disordered" evidence="1">
    <location>
        <begin position="253"/>
        <end position="284"/>
    </location>
</feature>
<name>A0A3S5H7V3_LEIDO</name>
<dbReference type="VEuPathDB" id="TriTrypDB:LdCL_330036100"/>
<feature type="region of interest" description="Disordered" evidence="1">
    <location>
        <begin position="202"/>
        <end position="234"/>
    </location>
</feature>
<feature type="region of interest" description="Disordered" evidence="1">
    <location>
        <begin position="107"/>
        <end position="163"/>
    </location>
</feature>
<keyword evidence="3" id="KW-1185">Reference proteome</keyword>
<proteinExistence type="predicted"/>
<dbReference type="EMBL" id="CP029532">
    <property type="protein sequence ID" value="AYU82272.1"/>
    <property type="molecule type" value="Genomic_DNA"/>
</dbReference>
<feature type="compositionally biased region" description="Low complexity" evidence="1">
    <location>
        <begin position="263"/>
        <end position="277"/>
    </location>
</feature>
<evidence type="ECO:0000313" key="2">
    <source>
        <dbReference type="EMBL" id="AYU82272.1"/>
    </source>
</evidence>
<accession>A0A3S5H7V3</accession>
<gene>
    <name evidence="2" type="ORF">LdCL_330036100</name>
</gene>
<reference evidence="2 3" key="1">
    <citation type="journal article" date="2018" name="Sci. Rep.">
        <title>A complete Leishmania donovani reference genome identifies novel genetic variations associated with virulence.</title>
        <authorList>
            <person name="Lypaczewski P."/>
            <person name="Hoshizaki J."/>
            <person name="Zhang W.-W."/>
            <person name="McCall L.-I."/>
            <person name="Torcivia-Rodriguez J."/>
            <person name="Simonyan V."/>
            <person name="Kaur A."/>
            <person name="Dewar K."/>
            <person name="Matlashewski G."/>
        </authorList>
    </citation>
    <scope>NUCLEOTIDE SEQUENCE [LARGE SCALE GENOMIC DNA]</scope>
    <source>
        <strain evidence="2 3">LdCL</strain>
    </source>
</reference>
<dbReference type="VEuPathDB" id="TriTrypDB:LDHU3_33.4050"/>
<dbReference type="AlphaFoldDB" id="A0A3S5H7V3"/>
<sequence length="910" mass="98279">MDSRAYDNTARFSATIPSSRSLSLASSSAKATANSAVARGSNNGSLPPSSADFPAIGNCGGPLADDGGGVHRNYAASRVLFPKSTTAAMWPMLMALSPAEADRASDASSRYNQYSSHTSPSTDAALPQPHGGSPLHLLRCSGDQEGPARCDSGGGSGLGQGVRADSPSLVFPLPVVPQTQLSLLPSQLRPTAEEARSNWGHACQASLSPRSISGNERVDSGTPSPQQPLPPQRMKTSYAVHRVLPRMAHPQFTNNPHILFPQHGTSKSGSSTHTSQPCSPPLPPLSNTVDVAAVPCEPSMAAATMDLHPMREKVNGNGVTSPPLSQKIHRSLLHQTASLSTLDFVALPSRAQMPAELTEAESPTQPPEALSAKPDFVFDCAARAPVATIPLLLPASAADIAVVPSTSTSFSSQLEEGSGPLLGVAMQQRKPHTLLASALAFANLHNGEDKRNVSGAFTPCLMAVLSPLNQQPRHHQHNQPSAVALSKAATPVMSGGYGTRDFQRGTWVFLLARQERLARELLEAEETSEALRCLPASYAAWRTYYRHTLGSAECGAVHLTGSTDMGMSLSSGVSTALTAQFAPSTMMLSDTGDADASCEATDSASLSHCRLADKAEGKQKGKKPLTLPPHPAFAVAAYRLELLESILGDEIRTEEDEAFHVCLEKPFKYEHRLLTVGTLPLERFLRSWIASHRARRLRRALQRSKVWDLEQEARAALHATSKTLQRRFQLMVTALVEQEHYYRRALELLYAQDAAWTGVVLLRLQEQVECFPLAFGAVMSRARVCGRMKGATLFSNLALAEQAIRETISGEEARHRAAFPTELEMRGVSRMQEPQARKKLVDREAAERAVVHQVVCALQTHYSLREVDIEEGIERQHWLKQPMQNRVDSVVASATPPPLRRDVVASEVEL</sequence>
<organism evidence="2 3">
    <name type="scientific">Leishmania donovani</name>
    <dbReference type="NCBI Taxonomy" id="5661"/>
    <lineage>
        <taxon>Eukaryota</taxon>
        <taxon>Discoba</taxon>
        <taxon>Euglenozoa</taxon>
        <taxon>Kinetoplastea</taxon>
        <taxon>Metakinetoplastina</taxon>
        <taxon>Trypanosomatida</taxon>
        <taxon>Trypanosomatidae</taxon>
        <taxon>Leishmaniinae</taxon>
        <taxon>Leishmania</taxon>
    </lineage>
</organism>
<dbReference type="OrthoDB" id="264300at2759"/>
<dbReference type="Proteomes" id="UP000274082">
    <property type="component" value="Chromosome 33"/>
</dbReference>
<feature type="compositionally biased region" description="Polar residues" evidence="1">
    <location>
        <begin position="205"/>
        <end position="214"/>
    </location>
</feature>
<protein>
    <submittedName>
        <fullName evidence="2">Uncharacterized protein</fullName>
    </submittedName>
</protein>
<dbReference type="VEuPathDB" id="TriTrypDB:LdBPK_332900.1"/>
<feature type="compositionally biased region" description="Polar residues" evidence="1">
    <location>
        <begin position="111"/>
        <end position="122"/>
    </location>
</feature>